<protein>
    <submittedName>
        <fullName evidence="4">Uncharacterized protein</fullName>
    </submittedName>
</protein>
<evidence type="ECO:0000313" key="5">
    <source>
        <dbReference type="Proteomes" id="UP001498476"/>
    </source>
</evidence>
<dbReference type="EMBL" id="JAZAVJ010000004">
    <property type="protein sequence ID" value="KAK7424414.1"/>
    <property type="molecule type" value="Genomic_DNA"/>
</dbReference>
<keyword evidence="5" id="KW-1185">Reference proteome</keyword>
<dbReference type="PANTHER" id="PTHR24320">
    <property type="entry name" value="RETINOL DEHYDROGENASE"/>
    <property type="match status" value="1"/>
</dbReference>
<dbReference type="PRINTS" id="PR00081">
    <property type="entry name" value="GDHRDH"/>
</dbReference>
<dbReference type="InterPro" id="IPR036291">
    <property type="entry name" value="NAD(P)-bd_dom_sf"/>
</dbReference>
<accession>A0ABR1HUC5</accession>
<sequence length="321" mass="34785">MPRLAPYLEQHKTLNGPGDARPTAVQIIEDQGLVGKWTGRVVLITGCSPGGIGPEAARAFHVAGADVSITVRDAGKVEVIQMDLASLESVRAGAKEFLSKSKRLHVLLNNAGIMACPKDKTKDGFELQFGTCHLGHFLLFQLLKPTLLASSIPGFNSRVISVASAAHREGQINFDDLNWEDTEYNAWSAYGQAKLANIHFANELDRRYGSSGLHAWSLHPGGIFTPLQKYIPNSEEIMATPAVQRMLKNPQQGSDTSVWAAVAKELEGKGGRYLEDVSESEPVSGETYVGGPGYAPQAYDPPTEKALWTASLKMLSLEDDQ</sequence>
<dbReference type="Proteomes" id="UP001498476">
    <property type="component" value="Unassembled WGS sequence"/>
</dbReference>
<dbReference type="SUPFAM" id="SSF51735">
    <property type="entry name" value="NAD(P)-binding Rossmann-fold domains"/>
    <property type="match status" value="1"/>
</dbReference>
<evidence type="ECO:0000256" key="1">
    <source>
        <dbReference type="ARBA" id="ARBA00006484"/>
    </source>
</evidence>
<evidence type="ECO:0000256" key="2">
    <source>
        <dbReference type="ARBA" id="ARBA00023002"/>
    </source>
</evidence>
<comment type="similarity">
    <text evidence="1">Belongs to the short-chain dehydrogenases/reductases (SDR) family.</text>
</comment>
<dbReference type="Gene3D" id="3.40.50.720">
    <property type="entry name" value="NAD(P)-binding Rossmann-like Domain"/>
    <property type="match status" value="1"/>
</dbReference>
<gene>
    <name evidence="4" type="ORF">QQX98_000379</name>
</gene>
<keyword evidence="2" id="KW-0560">Oxidoreductase</keyword>
<name>A0ABR1HUC5_9HYPO</name>
<dbReference type="Pfam" id="PF00106">
    <property type="entry name" value="adh_short"/>
    <property type="match status" value="1"/>
</dbReference>
<dbReference type="InterPro" id="IPR002347">
    <property type="entry name" value="SDR_fam"/>
</dbReference>
<evidence type="ECO:0000256" key="3">
    <source>
        <dbReference type="SAM" id="MobiDB-lite"/>
    </source>
</evidence>
<dbReference type="PANTHER" id="PTHR24320:SF272">
    <property type="entry name" value="NAD(P)-BINDING ROSSMANN-FOLD SUPERFAMILY PROTEIN"/>
    <property type="match status" value="1"/>
</dbReference>
<evidence type="ECO:0000313" key="4">
    <source>
        <dbReference type="EMBL" id="KAK7424414.1"/>
    </source>
</evidence>
<comment type="caution">
    <text evidence="4">The sequence shown here is derived from an EMBL/GenBank/DDBJ whole genome shotgun (WGS) entry which is preliminary data.</text>
</comment>
<reference evidence="4 5" key="1">
    <citation type="journal article" date="2025" name="Microbiol. Resour. Announc.">
        <title>Draft genome sequences for Neonectria magnoliae and Neonectria punicea, canker pathogens of Liriodendron tulipifera and Acer saccharum in West Virginia.</title>
        <authorList>
            <person name="Petronek H.M."/>
            <person name="Kasson M.T."/>
            <person name="Metheny A.M."/>
            <person name="Stauder C.M."/>
            <person name="Lovett B."/>
            <person name="Lynch S.C."/>
            <person name="Garnas J.R."/>
            <person name="Kasson L.R."/>
            <person name="Stajich J.E."/>
        </authorList>
    </citation>
    <scope>NUCLEOTIDE SEQUENCE [LARGE SCALE GENOMIC DNA]</scope>
    <source>
        <strain evidence="4 5">NRRL 64653</strain>
    </source>
</reference>
<organism evidence="4 5">
    <name type="scientific">Neonectria punicea</name>
    <dbReference type="NCBI Taxonomy" id="979145"/>
    <lineage>
        <taxon>Eukaryota</taxon>
        <taxon>Fungi</taxon>
        <taxon>Dikarya</taxon>
        <taxon>Ascomycota</taxon>
        <taxon>Pezizomycotina</taxon>
        <taxon>Sordariomycetes</taxon>
        <taxon>Hypocreomycetidae</taxon>
        <taxon>Hypocreales</taxon>
        <taxon>Nectriaceae</taxon>
        <taxon>Neonectria</taxon>
    </lineage>
</organism>
<proteinExistence type="inferred from homology"/>
<feature type="region of interest" description="Disordered" evidence="3">
    <location>
        <begin position="276"/>
        <end position="296"/>
    </location>
</feature>